<organism evidence="1 2">
    <name type="scientific">Brachionus plicatilis</name>
    <name type="common">Marine rotifer</name>
    <name type="synonym">Brachionus muelleri</name>
    <dbReference type="NCBI Taxonomy" id="10195"/>
    <lineage>
        <taxon>Eukaryota</taxon>
        <taxon>Metazoa</taxon>
        <taxon>Spiralia</taxon>
        <taxon>Gnathifera</taxon>
        <taxon>Rotifera</taxon>
        <taxon>Eurotatoria</taxon>
        <taxon>Monogononta</taxon>
        <taxon>Pseudotrocha</taxon>
        <taxon>Ploima</taxon>
        <taxon>Brachionidae</taxon>
        <taxon>Brachionus</taxon>
    </lineage>
</organism>
<dbReference type="AlphaFoldDB" id="A0A3M7QXJ8"/>
<accession>A0A3M7QXJ8</accession>
<reference evidence="1 2" key="1">
    <citation type="journal article" date="2018" name="Sci. Rep.">
        <title>Genomic signatures of local adaptation to the degree of environmental predictability in rotifers.</title>
        <authorList>
            <person name="Franch-Gras L."/>
            <person name="Hahn C."/>
            <person name="Garcia-Roger E.M."/>
            <person name="Carmona M.J."/>
            <person name="Serra M."/>
            <person name="Gomez A."/>
        </authorList>
    </citation>
    <scope>NUCLEOTIDE SEQUENCE [LARGE SCALE GENOMIC DNA]</scope>
    <source>
        <strain evidence="1">HYR1</strain>
    </source>
</reference>
<dbReference type="EMBL" id="REGN01004876">
    <property type="protein sequence ID" value="RNA15831.1"/>
    <property type="molecule type" value="Genomic_DNA"/>
</dbReference>
<keyword evidence="2" id="KW-1185">Reference proteome</keyword>
<evidence type="ECO:0000313" key="1">
    <source>
        <dbReference type="EMBL" id="RNA15831.1"/>
    </source>
</evidence>
<sequence length="124" mass="13493">MYAPAAPLFAFLKNVVHTNVKVTELEAYKIKNRKNKNGSVLSIIDALAPLSTVSGILKLTTIKIIAGNITPIVLMYQDNQYIHGFMPINFIPSLIPDSFSATIALAVKITVKIKLNIIIKGNSA</sequence>
<comment type="caution">
    <text evidence="1">The sequence shown here is derived from an EMBL/GenBank/DDBJ whole genome shotgun (WGS) entry which is preliminary data.</text>
</comment>
<protein>
    <submittedName>
        <fullName evidence="1">Uncharacterized protein</fullName>
    </submittedName>
</protein>
<gene>
    <name evidence="1" type="ORF">BpHYR1_020381</name>
</gene>
<dbReference type="Proteomes" id="UP000276133">
    <property type="component" value="Unassembled WGS sequence"/>
</dbReference>
<evidence type="ECO:0000313" key="2">
    <source>
        <dbReference type="Proteomes" id="UP000276133"/>
    </source>
</evidence>
<proteinExistence type="predicted"/>
<name>A0A3M7QXJ8_BRAPC</name>